<evidence type="ECO:0000313" key="1">
    <source>
        <dbReference type="EMBL" id="MFB5190764.1"/>
    </source>
</evidence>
<proteinExistence type="predicted"/>
<dbReference type="CDD" id="cd02980">
    <property type="entry name" value="TRX_Fd_family"/>
    <property type="match status" value="1"/>
</dbReference>
<protein>
    <submittedName>
        <fullName evidence="1">(2Fe-2S) ferredoxin domain-containing protein</fullName>
    </submittedName>
</protein>
<name>A0ABV5AET9_9BACL</name>
<gene>
    <name evidence="1" type="ORF">KKP3000_004250</name>
</gene>
<comment type="caution">
    <text evidence="1">The sequence shown here is derived from an EMBL/GenBank/DDBJ whole genome shotgun (WGS) entry which is preliminary data.</text>
</comment>
<dbReference type="Gene3D" id="3.40.30.10">
    <property type="entry name" value="Glutaredoxin"/>
    <property type="match status" value="1"/>
</dbReference>
<dbReference type="EMBL" id="JBDXSU010000007">
    <property type="protein sequence ID" value="MFB5190764.1"/>
    <property type="molecule type" value="Genomic_DNA"/>
</dbReference>
<accession>A0ABV5AET9</accession>
<evidence type="ECO:0000313" key="2">
    <source>
        <dbReference type="Proteomes" id="UP001579974"/>
    </source>
</evidence>
<reference evidence="1 2" key="1">
    <citation type="journal article" date="2024" name="Int. J. Mol. Sci.">
        <title>Exploration of Alicyclobacillus spp. Genome in Search of Antibiotic Resistance.</title>
        <authorList>
            <person name="Bucka-Kolendo J."/>
            <person name="Kiousi D.E."/>
            <person name="Dekowska A."/>
            <person name="Mikolajczuk-Szczyrba A."/>
            <person name="Karadedos D.M."/>
            <person name="Michael P."/>
            <person name="Galanis A."/>
            <person name="Sokolowska B."/>
        </authorList>
    </citation>
    <scope>NUCLEOTIDE SEQUENCE [LARGE SCALE GENOMIC DNA]</scope>
    <source>
        <strain evidence="1 2">KKP 3000</strain>
    </source>
</reference>
<dbReference type="RefSeq" id="WP_275474465.1">
    <property type="nucleotide sequence ID" value="NZ_CP162940.1"/>
</dbReference>
<keyword evidence="2" id="KW-1185">Reference proteome</keyword>
<organism evidence="1 2">
    <name type="scientific">Alicyclobacillus fastidiosus</name>
    <dbReference type="NCBI Taxonomy" id="392011"/>
    <lineage>
        <taxon>Bacteria</taxon>
        <taxon>Bacillati</taxon>
        <taxon>Bacillota</taxon>
        <taxon>Bacilli</taxon>
        <taxon>Bacillales</taxon>
        <taxon>Alicyclobacillaceae</taxon>
        <taxon>Alicyclobacillus</taxon>
    </lineage>
</organism>
<sequence length="151" mass="16633">MSRGAVRAGTVALDQSAFGALWGMFMDITAGETFGITTKRQVLAQIVVCNGCCCGRTDKGKPAIPVDWLKQTWKERRLQKHVQLTISGCLGPCDIVNVVSLVTSEGQRWFGGIKDAEPFRSLVEWAQATAELGEAPELPAELLQYEFRRFV</sequence>
<dbReference type="Proteomes" id="UP001579974">
    <property type="component" value="Unassembled WGS sequence"/>
</dbReference>